<keyword evidence="5" id="KW-0963">Cytoplasm</keyword>
<dbReference type="GO" id="GO:0031267">
    <property type="term" value="F:small GTPase binding"/>
    <property type="evidence" value="ECO:0007669"/>
    <property type="project" value="InterPro"/>
</dbReference>
<keyword evidence="11" id="KW-0966">Cell projection</keyword>
<name>A0AAW1TTV9_9CUCU</name>
<keyword evidence="7" id="KW-0282">Flagellum</keyword>
<feature type="coiled-coil region" evidence="13">
    <location>
        <begin position="24"/>
        <end position="86"/>
    </location>
</feature>
<evidence type="ECO:0000256" key="2">
    <source>
        <dbReference type="ARBA" id="ARBA00004245"/>
    </source>
</evidence>
<organism evidence="15 16">
    <name type="scientific">Henosepilachna vigintioctopunctata</name>
    <dbReference type="NCBI Taxonomy" id="420089"/>
    <lineage>
        <taxon>Eukaryota</taxon>
        <taxon>Metazoa</taxon>
        <taxon>Ecdysozoa</taxon>
        <taxon>Arthropoda</taxon>
        <taxon>Hexapoda</taxon>
        <taxon>Insecta</taxon>
        <taxon>Pterygota</taxon>
        <taxon>Neoptera</taxon>
        <taxon>Endopterygota</taxon>
        <taxon>Coleoptera</taxon>
        <taxon>Polyphaga</taxon>
        <taxon>Cucujiformia</taxon>
        <taxon>Coccinelloidea</taxon>
        <taxon>Coccinellidae</taxon>
        <taxon>Epilachninae</taxon>
        <taxon>Epilachnini</taxon>
        <taxon>Henosepilachna</taxon>
    </lineage>
</organism>
<dbReference type="GO" id="GO:0005794">
    <property type="term" value="C:Golgi apparatus"/>
    <property type="evidence" value="ECO:0007669"/>
    <property type="project" value="TreeGrafter"/>
</dbReference>
<evidence type="ECO:0000256" key="9">
    <source>
        <dbReference type="ARBA" id="ARBA00023069"/>
    </source>
</evidence>
<feature type="coiled-coil region" evidence="13">
    <location>
        <begin position="164"/>
        <end position="351"/>
    </location>
</feature>
<sequence>MPPKKKGGGKSIVIDGVDTSSMTREQLEVFCQRIKEENEREREERNFFQLERDKLRTFWEITRNELEEARAKIRNKERQIEENTEKNEETLKFYKQKVKHLQYEHENDLTECKAQALVSLKKAGDDHMAQEKELLADKIALKNKIQEQEFNHQEQVRALKLQHSEEISKARSEYEDKAKELELKYEKKFIELREELNLKHSMEIAEIEERKNAQLNALTKQHEEAYGEMKMYYNDITLNNLALISSLKDQMEVLRNQNERMTKQVADLTAENRKMIEPLSQARAEVAEYKRQLTNYEKDKISLENTKIKLNQTKRDFEDLKWANEALELRFEKLQAEYQELKKRFNQAVLEVQQKSSLKNVLLENE</sequence>
<evidence type="ECO:0000256" key="3">
    <source>
        <dbReference type="ARBA" id="ARBA00009859"/>
    </source>
</evidence>
<dbReference type="GO" id="GO:0005874">
    <property type="term" value="C:microtubule"/>
    <property type="evidence" value="ECO:0007669"/>
    <property type="project" value="UniProtKB-KW"/>
</dbReference>
<dbReference type="GO" id="GO:0031514">
    <property type="term" value="C:motile cilium"/>
    <property type="evidence" value="ECO:0007669"/>
    <property type="project" value="UniProtKB-SubCell"/>
</dbReference>
<accession>A0AAW1TTV9</accession>
<evidence type="ECO:0000256" key="10">
    <source>
        <dbReference type="ARBA" id="ARBA00023212"/>
    </source>
</evidence>
<evidence type="ECO:0000313" key="16">
    <source>
        <dbReference type="Proteomes" id="UP001431783"/>
    </source>
</evidence>
<comment type="caution">
    <text evidence="15">The sequence shown here is derived from an EMBL/GenBank/DDBJ whole genome shotgun (WGS) entry which is preliminary data.</text>
</comment>
<keyword evidence="8 13" id="KW-0175">Coiled coil</keyword>
<comment type="subcellular location">
    <subcellularLocation>
        <location evidence="1">Cell projection</location>
        <location evidence="1">Cilium</location>
        <location evidence="1">Flagellum</location>
    </subcellularLocation>
    <subcellularLocation>
        <location evidence="2">Cytoplasm</location>
        <location evidence="2">Cytoskeleton</location>
    </subcellularLocation>
</comment>
<dbReference type="Gene3D" id="1.20.5.1160">
    <property type="entry name" value="Vasodilator-stimulated phosphoprotein"/>
    <property type="match status" value="1"/>
</dbReference>
<evidence type="ECO:0000256" key="8">
    <source>
        <dbReference type="ARBA" id="ARBA00023054"/>
    </source>
</evidence>
<dbReference type="Proteomes" id="UP001431783">
    <property type="component" value="Unassembled WGS sequence"/>
</dbReference>
<evidence type="ECO:0000256" key="5">
    <source>
        <dbReference type="ARBA" id="ARBA00022490"/>
    </source>
</evidence>
<dbReference type="Pfam" id="PF13851">
    <property type="entry name" value="GAS"/>
    <property type="match status" value="1"/>
</dbReference>
<dbReference type="EMBL" id="JARQZJ010000005">
    <property type="protein sequence ID" value="KAK9871171.1"/>
    <property type="molecule type" value="Genomic_DNA"/>
</dbReference>
<evidence type="ECO:0000259" key="14">
    <source>
        <dbReference type="Pfam" id="PF13851"/>
    </source>
</evidence>
<proteinExistence type="inferred from homology"/>
<keyword evidence="6" id="KW-0493">Microtubule</keyword>
<feature type="domain" description="Growth arrest-specific protein 8" evidence="14">
    <location>
        <begin position="218"/>
        <end position="365"/>
    </location>
</feature>
<evidence type="ECO:0000256" key="12">
    <source>
        <dbReference type="ARBA" id="ARBA00031568"/>
    </source>
</evidence>
<protein>
    <recommendedName>
        <fullName evidence="4">Dynein regulatory complex subunit 4</fullName>
    </recommendedName>
    <alternativeName>
        <fullName evidence="12">Growth arrest-specific protein 8</fullName>
    </alternativeName>
</protein>
<keyword evidence="16" id="KW-1185">Reference proteome</keyword>
<evidence type="ECO:0000256" key="11">
    <source>
        <dbReference type="ARBA" id="ARBA00023273"/>
    </source>
</evidence>
<dbReference type="InterPro" id="IPR039308">
    <property type="entry name" value="GAS8"/>
</dbReference>
<evidence type="ECO:0000256" key="4">
    <source>
        <dbReference type="ARBA" id="ARBA00021301"/>
    </source>
</evidence>
<dbReference type="InterPro" id="IPR025593">
    <property type="entry name" value="GAS8_dom"/>
</dbReference>
<dbReference type="GO" id="GO:0048870">
    <property type="term" value="P:cell motility"/>
    <property type="evidence" value="ECO:0007669"/>
    <property type="project" value="InterPro"/>
</dbReference>
<comment type="similarity">
    <text evidence="3">Belongs to the DRC4 family.</text>
</comment>
<evidence type="ECO:0000313" key="15">
    <source>
        <dbReference type="EMBL" id="KAK9871171.1"/>
    </source>
</evidence>
<keyword evidence="9" id="KW-0969">Cilium</keyword>
<keyword evidence="10" id="KW-0206">Cytoskeleton</keyword>
<dbReference type="PANTHER" id="PTHR31543">
    <property type="entry name" value="DYNEIN REGULATORY COMPLEX SUBUNIT 4"/>
    <property type="match status" value="1"/>
</dbReference>
<evidence type="ECO:0000256" key="1">
    <source>
        <dbReference type="ARBA" id="ARBA00004230"/>
    </source>
</evidence>
<reference evidence="15 16" key="1">
    <citation type="submission" date="2023-03" db="EMBL/GenBank/DDBJ databases">
        <title>Genome insight into feeding habits of ladybird beetles.</title>
        <authorList>
            <person name="Li H.-S."/>
            <person name="Huang Y.-H."/>
            <person name="Pang H."/>
        </authorList>
    </citation>
    <scope>NUCLEOTIDE SEQUENCE [LARGE SCALE GENOMIC DNA]</scope>
    <source>
        <strain evidence="15">SYSU_2023b</strain>
        <tissue evidence="15">Whole body</tissue>
    </source>
</reference>
<evidence type="ECO:0000256" key="13">
    <source>
        <dbReference type="SAM" id="Coils"/>
    </source>
</evidence>
<evidence type="ECO:0000256" key="6">
    <source>
        <dbReference type="ARBA" id="ARBA00022701"/>
    </source>
</evidence>
<dbReference type="PANTHER" id="PTHR31543:SF0">
    <property type="entry name" value="DYNEIN REGULATORY COMPLEX SUBUNIT 4"/>
    <property type="match status" value="1"/>
</dbReference>
<dbReference type="AlphaFoldDB" id="A0AAW1TTV9"/>
<dbReference type="GO" id="GO:0008017">
    <property type="term" value="F:microtubule binding"/>
    <property type="evidence" value="ECO:0007669"/>
    <property type="project" value="InterPro"/>
</dbReference>
<evidence type="ECO:0000256" key="7">
    <source>
        <dbReference type="ARBA" id="ARBA00022846"/>
    </source>
</evidence>
<gene>
    <name evidence="15" type="ORF">WA026_011453</name>
</gene>